<keyword evidence="9" id="KW-0508">mRNA splicing</keyword>
<dbReference type="GO" id="GO:0003724">
    <property type="term" value="F:RNA helicase activity"/>
    <property type="evidence" value="ECO:0007669"/>
    <property type="project" value="UniProtKB-EC"/>
</dbReference>
<dbReference type="STRING" id="52838.A0A4S8JVM9"/>
<evidence type="ECO:0000256" key="6">
    <source>
        <dbReference type="ARBA" id="ARBA00022801"/>
    </source>
</evidence>
<dbReference type="GO" id="GO:0005524">
    <property type="term" value="F:ATP binding"/>
    <property type="evidence" value="ECO:0007669"/>
    <property type="project" value="UniProtKB-KW"/>
</dbReference>
<dbReference type="SUPFAM" id="SSF52540">
    <property type="entry name" value="P-loop containing nucleoside triphosphate hydrolases"/>
    <property type="match status" value="1"/>
</dbReference>
<evidence type="ECO:0000256" key="1">
    <source>
        <dbReference type="ARBA" id="ARBA00008792"/>
    </source>
</evidence>
<keyword evidence="7" id="KW-0347">Helicase</keyword>
<evidence type="ECO:0000256" key="8">
    <source>
        <dbReference type="ARBA" id="ARBA00022840"/>
    </source>
</evidence>
<dbReference type="PANTHER" id="PTHR18934">
    <property type="entry name" value="ATP-DEPENDENT RNA HELICASE"/>
    <property type="match status" value="1"/>
</dbReference>
<organism evidence="14 15">
    <name type="scientific">Musa balbisiana</name>
    <name type="common">Banana</name>
    <dbReference type="NCBI Taxonomy" id="52838"/>
    <lineage>
        <taxon>Eukaryota</taxon>
        <taxon>Viridiplantae</taxon>
        <taxon>Streptophyta</taxon>
        <taxon>Embryophyta</taxon>
        <taxon>Tracheophyta</taxon>
        <taxon>Spermatophyta</taxon>
        <taxon>Magnoliopsida</taxon>
        <taxon>Liliopsida</taxon>
        <taxon>Zingiberales</taxon>
        <taxon>Musaceae</taxon>
        <taxon>Musa</taxon>
    </lineage>
</organism>
<dbReference type="Pfam" id="PF21010">
    <property type="entry name" value="HA2_C"/>
    <property type="match status" value="1"/>
</dbReference>
<evidence type="ECO:0000256" key="5">
    <source>
        <dbReference type="ARBA" id="ARBA00022741"/>
    </source>
</evidence>
<dbReference type="CDD" id="cd18791">
    <property type="entry name" value="SF2_C_RHA"/>
    <property type="match status" value="1"/>
</dbReference>
<dbReference type="Gene3D" id="1.20.120.1080">
    <property type="match status" value="1"/>
</dbReference>
<comment type="caution">
    <text evidence="14">The sequence shown here is derived from an EMBL/GenBank/DDBJ whole genome shotgun (WGS) entry which is preliminary data.</text>
</comment>
<feature type="region of interest" description="Disordered" evidence="11">
    <location>
        <begin position="1"/>
        <end position="24"/>
    </location>
</feature>
<feature type="domain" description="Helicase C-terminal" evidence="13">
    <location>
        <begin position="279"/>
        <end position="451"/>
    </location>
</feature>
<evidence type="ECO:0000256" key="9">
    <source>
        <dbReference type="ARBA" id="ARBA00023187"/>
    </source>
</evidence>
<dbReference type="InterPro" id="IPR011709">
    <property type="entry name" value="DEAD-box_helicase_OB_fold"/>
</dbReference>
<dbReference type="Gene3D" id="3.40.50.300">
    <property type="entry name" value="P-loop containing nucleotide triphosphate hydrolases"/>
    <property type="match status" value="2"/>
</dbReference>
<evidence type="ECO:0000256" key="2">
    <source>
        <dbReference type="ARBA" id="ARBA00012552"/>
    </source>
</evidence>
<dbReference type="GO" id="GO:0006397">
    <property type="term" value="P:mRNA processing"/>
    <property type="evidence" value="ECO:0007669"/>
    <property type="project" value="UniProtKB-KW"/>
</dbReference>
<proteinExistence type="inferred from homology"/>
<evidence type="ECO:0000259" key="12">
    <source>
        <dbReference type="PROSITE" id="PS51192"/>
    </source>
</evidence>
<dbReference type="GO" id="GO:0005681">
    <property type="term" value="C:spliceosomal complex"/>
    <property type="evidence" value="ECO:0007669"/>
    <property type="project" value="UniProtKB-KW"/>
</dbReference>
<dbReference type="PROSITE" id="PS00690">
    <property type="entry name" value="DEAH_ATP_HELICASE"/>
    <property type="match status" value="1"/>
</dbReference>
<comment type="similarity">
    <text evidence="1">Belongs to the DEAD box helicase family. DEAH subfamily.</text>
</comment>
<feature type="domain" description="Helicase ATP-binding" evidence="12">
    <location>
        <begin position="54"/>
        <end position="254"/>
    </location>
</feature>
<dbReference type="InterPro" id="IPR001650">
    <property type="entry name" value="Helicase_C-like"/>
</dbReference>
<dbReference type="AlphaFoldDB" id="A0A4S8JVM9"/>
<keyword evidence="3" id="KW-0507">mRNA processing</keyword>
<dbReference type="CDD" id="cd17978">
    <property type="entry name" value="DEXHc_DHX33"/>
    <property type="match status" value="1"/>
</dbReference>
<reference evidence="14 15" key="1">
    <citation type="journal article" date="2019" name="Nat. Plants">
        <title>Genome sequencing of Musa balbisiana reveals subgenome evolution and function divergence in polyploid bananas.</title>
        <authorList>
            <person name="Yao X."/>
        </authorList>
    </citation>
    <scope>NUCLEOTIDE SEQUENCE [LARGE SCALE GENOMIC DNA]</scope>
    <source>
        <strain evidence="15">cv. DH-PKW</strain>
        <tissue evidence="14">Leaves</tissue>
    </source>
</reference>
<dbReference type="Pfam" id="PF00271">
    <property type="entry name" value="Helicase_C"/>
    <property type="match status" value="1"/>
</dbReference>
<dbReference type="PANTHER" id="PTHR18934:SF118">
    <property type="entry name" value="ATP-DEPENDENT RNA HELICASE DHX33"/>
    <property type="match status" value="1"/>
</dbReference>
<keyword evidence="8" id="KW-0067">ATP-binding</keyword>
<evidence type="ECO:0000256" key="3">
    <source>
        <dbReference type="ARBA" id="ARBA00022664"/>
    </source>
</evidence>
<dbReference type="InterPro" id="IPR027417">
    <property type="entry name" value="P-loop_NTPase"/>
</dbReference>
<evidence type="ECO:0000256" key="4">
    <source>
        <dbReference type="ARBA" id="ARBA00022728"/>
    </source>
</evidence>
<keyword evidence="15" id="KW-1185">Reference proteome</keyword>
<dbReference type="FunFam" id="3.40.50.300:FF:000007">
    <property type="entry name" value="Pre-mRNA-splicing factor ATP-dependent RNA helicase"/>
    <property type="match status" value="1"/>
</dbReference>
<evidence type="ECO:0000313" key="14">
    <source>
        <dbReference type="EMBL" id="THU66298.1"/>
    </source>
</evidence>
<feature type="compositionally biased region" description="Polar residues" evidence="11">
    <location>
        <begin position="1"/>
        <end position="12"/>
    </location>
</feature>
<dbReference type="SMART" id="SM00847">
    <property type="entry name" value="HA2"/>
    <property type="match status" value="1"/>
</dbReference>
<protein>
    <recommendedName>
        <fullName evidence="2">RNA helicase</fullName>
        <ecNumber evidence="2">3.6.4.13</ecNumber>
    </recommendedName>
</protein>
<dbReference type="InterPro" id="IPR007502">
    <property type="entry name" value="Helicase-assoc_dom"/>
</dbReference>
<dbReference type="PROSITE" id="PS51194">
    <property type="entry name" value="HELICASE_CTER"/>
    <property type="match status" value="1"/>
</dbReference>
<dbReference type="GO" id="GO:0016787">
    <property type="term" value="F:hydrolase activity"/>
    <property type="evidence" value="ECO:0007669"/>
    <property type="project" value="UniProtKB-KW"/>
</dbReference>
<dbReference type="EMBL" id="PYDT01000003">
    <property type="protein sequence ID" value="THU66298.1"/>
    <property type="molecule type" value="Genomic_DNA"/>
</dbReference>
<dbReference type="InterPro" id="IPR002464">
    <property type="entry name" value="DNA/RNA_helicase_DEAH_CS"/>
</dbReference>
<dbReference type="PROSITE" id="PS51192">
    <property type="entry name" value="HELICASE_ATP_BIND_1"/>
    <property type="match status" value="1"/>
</dbReference>
<evidence type="ECO:0000259" key="13">
    <source>
        <dbReference type="PROSITE" id="PS51194"/>
    </source>
</evidence>
<dbReference type="FunFam" id="3.40.50.300:FF:000637">
    <property type="entry name" value="ATP-dependent RNA helicase DHX37/DHR1"/>
    <property type="match status" value="1"/>
</dbReference>
<dbReference type="GO" id="GO:0003725">
    <property type="term" value="F:double-stranded RNA binding"/>
    <property type="evidence" value="ECO:0007669"/>
    <property type="project" value="TreeGrafter"/>
</dbReference>
<evidence type="ECO:0000256" key="11">
    <source>
        <dbReference type="SAM" id="MobiDB-lite"/>
    </source>
</evidence>
<dbReference type="GO" id="GO:0045943">
    <property type="term" value="P:positive regulation of transcription by RNA polymerase I"/>
    <property type="evidence" value="ECO:0007669"/>
    <property type="project" value="TreeGrafter"/>
</dbReference>
<keyword evidence="5" id="KW-0547">Nucleotide-binding</keyword>
<dbReference type="InterPro" id="IPR014001">
    <property type="entry name" value="Helicase_ATP-bd"/>
</dbReference>
<dbReference type="Pfam" id="PF04408">
    <property type="entry name" value="WHD_HA2"/>
    <property type="match status" value="1"/>
</dbReference>
<dbReference type="EC" id="3.6.4.13" evidence="2"/>
<dbReference type="SMART" id="SM00490">
    <property type="entry name" value="HELICc"/>
    <property type="match status" value="1"/>
</dbReference>
<accession>A0A4S8JVM9</accession>
<sequence length="716" mass="80477">MMPSFPNISTSKDQQDSRKLANGDCKNQQVLTRRQLILQHRKSLPIASVERRLVEEVRKNDTLIIVGETGSGKTTQLPQFLYNAGFCHHEKIIGVTQPRRVAAVTVAKRVAEECNVELGQKVGYSIRFEDATSSSTRMKYMTDGLLLREALLDPLLSRYSIIIVDEAHERTVHTDVLLGLLKKVQFARSHPTTNQHNFIKANAKGREDESRSFSPLKASESAKSTSLKLIIMSASLDARCFSEYFGGAKAVHVHGRQYPVEVLYTYQPEPDYLDATLITIFQIHLEEASGDILAFLTGQEEIESVERLVHDRIRQLPDGSQNLLTVPIYASLPSEQQMNAFKPAPSGFRKVILATNIAETSVTIPGIKYVIDPGLVKARSYNPVTGMESLIIIPTSKAQALQRSGRAGREGPGKCFRLYPESEFSKLTDSTVPEIKRCNLSNVVLQLKALGIDDIIGFDFMEKPSRMAIVKSLEQLFLLGALSDDYKLSSPVGQQMARLPLDPMYSKALILAKEFKCLEEMLIVVAMLSVESIFYFPREKMEEARAARKSFSSPEGDHITLVNVYRASAECLEKSKTTNSKEKTMEKKLNKWCRENFINYRSLRHARDIHSQIEGHIQQMGFSPSSCVDDMLQFRRCLTASFFLNAAMKQPDGSYRALSSSQTVQVHPSSVLFRTKADCIIFNELVRTNQNYVRNVTRVDPLWLPELAPQYYAAAS</sequence>
<comment type="catalytic activity">
    <reaction evidence="10">
        <text>ATP + H2O = ADP + phosphate + H(+)</text>
        <dbReference type="Rhea" id="RHEA:13065"/>
        <dbReference type="ChEBI" id="CHEBI:15377"/>
        <dbReference type="ChEBI" id="CHEBI:15378"/>
        <dbReference type="ChEBI" id="CHEBI:30616"/>
        <dbReference type="ChEBI" id="CHEBI:43474"/>
        <dbReference type="ChEBI" id="CHEBI:456216"/>
        <dbReference type="EC" id="3.6.4.13"/>
    </reaction>
</comment>
<dbReference type="GO" id="GO:0008380">
    <property type="term" value="P:RNA splicing"/>
    <property type="evidence" value="ECO:0007669"/>
    <property type="project" value="UniProtKB-KW"/>
</dbReference>
<dbReference type="InterPro" id="IPR048333">
    <property type="entry name" value="HA2_WH"/>
</dbReference>
<gene>
    <name evidence="14" type="ORF">C4D60_Mb05t12670</name>
</gene>
<evidence type="ECO:0000313" key="15">
    <source>
        <dbReference type="Proteomes" id="UP000317650"/>
    </source>
</evidence>
<dbReference type="Proteomes" id="UP000317650">
    <property type="component" value="Chromosome 5"/>
</dbReference>
<evidence type="ECO:0000256" key="10">
    <source>
        <dbReference type="ARBA" id="ARBA00047984"/>
    </source>
</evidence>
<dbReference type="GO" id="GO:0005730">
    <property type="term" value="C:nucleolus"/>
    <property type="evidence" value="ECO:0007669"/>
    <property type="project" value="UniProtKB-ARBA"/>
</dbReference>
<keyword evidence="6" id="KW-0378">Hydrolase</keyword>
<keyword evidence="4" id="KW-0747">Spliceosome</keyword>
<dbReference type="Pfam" id="PF07717">
    <property type="entry name" value="OB_NTP_bind"/>
    <property type="match status" value="1"/>
</dbReference>
<name>A0A4S8JVM9_MUSBA</name>
<dbReference type="SMART" id="SM00487">
    <property type="entry name" value="DEXDc"/>
    <property type="match status" value="1"/>
</dbReference>
<evidence type="ECO:0000256" key="7">
    <source>
        <dbReference type="ARBA" id="ARBA00022806"/>
    </source>
</evidence>